<dbReference type="Proteomes" id="UP001626593">
    <property type="component" value="Chromosome"/>
</dbReference>
<dbReference type="PANTHER" id="PTHR30289">
    <property type="entry name" value="UNCHARACTERIZED PROTEIN YBCL-RELATED"/>
    <property type="match status" value="1"/>
</dbReference>
<keyword evidence="1" id="KW-0732">Signal</keyword>
<dbReference type="EMBL" id="CP141259">
    <property type="protein sequence ID" value="WRL44861.1"/>
    <property type="molecule type" value="Genomic_DNA"/>
</dbReference>
<dbReference type="NCBIfam" id="TIGR00481">
    <property type="entry name" value="YbhB/YbcL family Raf kinase inhibitor-like protein"/>
    <property type="match status" value="1"/>
</dbReference>
<dbReference type="GO" id="GO:0004860">
    <property type="term" value="F:protein kinase inhibitor activity"/>
    <property type="evidence" value="ECO:0007669"/>
    <property type="project" value="UniProtKB-KW"/>
</dbReference>
<keyword evidence="2" id="KW-0649">Protein kinase inhibitor</keyword>
<organism evidence="2 3">
    <name type="scientific">Aromatoleum evansii</name>
    <name type="common">Azoarcus evansii</name>
    <dbReference type="NCBI Taxonomy" id="59406"/>
    <lineage>
        <taxon>Bacteria</taxon>
        <taxon>Pseudomonadati</taxon>
        <taxon>Pseudomonadota</taxon>
        <taxon>Betaproteobacteria</taxon>
        <taxon>Rhodocyclales</taxon>
        <taxon>Rhodocyclaceae</taxon>
        <taxon>Aromatoleum</taxon>
    </lineage>
</organism>
<dbReference type="PANTHER" id="PTHR30289:SF1">
    <property type="entry name" value="PEBP (PHOSPHATIDYLETHANOLAMINE-BINDING PROTEIN) FAMILY PROTEIN"/>
    <property type="match status" value="1"/>
</dbReference>
<feature type="chain" id="PRO_5047196000" evidence="1">
    <location>
        <begin position="25"/>
        <end position="185"/>
    </location>
</feature>
<name>A0ABZ1AKA8_AROEV</name>
<keyword evidence="3" id="KW-1185">Reference proteome</keyword>
<dbReference type="CDD" id="cd00865">
    <property type="entry name" value="PEBP_bact_arch"/>
    <property type="match status" value="1"/>
</dbReference>
<dbReference type="InterPro" id="IPR008914">
    <property type="entry name" value="PEBP"/>
</dbReference>
<evidence type="ECO:0000313" key="2">
    <source>
        <dbReference type="EMBL" id="WRL44861.1"/>
    </source>
</evidence>
<accession>A0ABZ1AKA8</accession>
<evidence type="ECO:0000313" key="3">
    <source>
        <dbReference type="Proteomes" id="UP001626593"/>
    </source>
</evidence>
<dbReference type="Gene3D" id="3.90.280.10">
    <property type="entry name" value="PEBP-like"/>
    <property type="match status" value="1"/>
</dbReference>
<dbReference type="SUPFAM" id="SSF49777">
    <property type="entry name" value="PEBP-like"/>
    <property type="match status" value="1"/>
</dbReference>
<feature type="signal peptide" evidence="1">
    <location>
        <begin position="1"/>
        <end position="24"/>
    </location>
</feature>
<dbReference type="InterPro" id="IPR005247">
    <property type="entry name" value="YbhB_YbcL/LppC-like"/>
</dbReference>
<evidence type="ECO:0000256" key="1">
    <source>
        <dbReference type="SAM" id="SignalP"/>
    </source>
</evidence>
<reference evidence="2 3" key="1">
    <citation type="submission" date="2023-12" db="EMBL/GenBank/DDBJ databases">
        <title>A. evansii MAY27, complete genome.</title>
        <authorList>
            <person name="Wang Y."/>
        </authorList>
    </citation>
    <scope>NUCLEOTIDE SEQUENCE [LARGE SCALE GENOMIC DNA]</scope>
    <source>
        <strain evidence="2 3">MAY27</strain>
    </source>
</reference>
<dbReference type="RefSeq" id="WP_169128621.1">
    <property type="nucleotide sequence ID" value="NZ_CAWPLS010000144.1"/>
</dbReference>
<gene>
    <name evidence="2" type="ORF">U5817_16790</name>
</gene>
<proteinExistence type="predicted"/>
<dbReference type="InterPro" id="IPR036610">
    <property type="entry name" value="PEBP-like_sf"/>
</dbReference>
<protein>
    <submittedName>
        <fullName evidence="2">YbhB/YbcL family Raf kinase inhibitor-like protein</fullName>
    </submittedName>
</protein>
<sequence>MRYKKSLTLLAAAMSFGATFAAHAFELKSNLRNGQAVPPEYYQNNFGCTGPSHSPMLEWKNPPKGTRSYAITFFDKSAPTGSGFWHYLAYDLPADTTRIEEGDLTTAKLPAGAKEGNTDLGKPGYFGPCPPVGRKHTYVYTVHALKTDKLDVPAGATSAIISFYIWQNTLGKASLEVSAGPRTGK</sequence>
<dbReference type="Pfam" id="PF01161">
    <property type="entry name" value="PBP"/>
    <property type="match status" value="1"/>
</dbReference>